<proteinExistence type="predicted"/>
<evidence type="ECO:0000313" key="7">
    <source>
        <dbReference type="EMBL" id="ORE15574.1"/>
    </source>
</evidence>
<dbReference type="GO" id="GO:0008270">
    <property type="term" value="F:zinc ion binding"/>
    <property type="evidence" value="ECO:0007669"/>
    <property type="project" value="UniProtKB-KW"/>
</dbReference>
<dbReference type="Gene3D" id="1.10.220.160">
    <property type="match status" value="1"/>
</dbReference>
<dbReference type="InterPro" id="IPR050869">
    <property type="entry name" value="H3K4_H4K5_MeTrfase"/>
</dbReference>
<dbReference type="CDD" id="cd20071">
    <property type="entry name" value="SET_SMYD"/>
    <property type="match status" value="1"/>
</dbReference>
<reference evidence="7 8" key="1">
    <citation type="journal article" date="2016" name="Proc. Natl. Acad. Sci. U.S.A.">
        <title>Lipid metabolic changes in an early divergent fungus govern the establishment of a mutualistic symbiosis with endobacteria.</title>
        <authorList>
            <person name="Lastovetsky O.A."/>
            <person name="Gaspar M.L."/>
            <person name="Mondo S.J."/>
            <person name="LaButti K.M."/>
            <person name="Sandor L."/>
            <person name="Grigoriev I.V."/>
            <person name="Henry S.A."/>
            <person name="Pawlowska T.E."/>
        </authorList>
    </citation>
    <scope>NUCLEOTIDE SEQUENCE [LARGE SCALE GENOMIC DNA]</scope>
    <source>
        <strain evidence="7 8">ATCC 11559</strain>
    </source>
</reference>
<dbReference type="InterPro" id="IPR001214">
    <property type="entry name" value="SET_dom"/>
</dbReference>
<evidence type="ECO:0000256" key="1">
    <source>
        <dbReference type="ARBA" id="ARBA00022723"/>
    </source>
</evidence>
<dbReference type="Proteomes" id="UP000242381">
    <property type="component" value="Unassembled WGS sequence"/>
</dbReference>
<sequence>MALADEQITKLSETLDNACSVQEKSSSKKKKNKKKAVVLENINPFYEKAFTDYPVQLKNTKAKGRHAVAAKELAEGVTVSLETATAFVVRSDFIDQNCHTCLADLSSDKVRCTHCPLSYYCSKTCLDKDRPLHELICSTFGQLEAIAQATDVEIDLLRLMLLLLARRQLDSQDHVSDATPFWCVQDLLSHIESAPAAFKHVLTAASERLLTELPESLRIPVEDMVALACRINSNAHGLGDNHSRNTDVALGLFPLGALFFNHGCNPNTAFVGLPNGQLAFRTIRPVQKDEELVVSYIDIYSNRDERRQELLATKHFWCKCKRCTSPMEKSVDRLLSGIVCHQCANDVYIIPPTNIDILLKGQLSVSVEPSFKCATCGHEIEGDQLRTVLGEAEKSYTAGMTYIRQKRDFRSGGQQLERLTQNVTIEKGKLHPLHSLRFNSYIPLMNCMRYNGNLKGAIETNKSIISLIEQYATIGGLPGNTSELSDYWQNLGELCQKMANECSSVILEKKWLKEARHAFQQALNIRSVVFGQSHPKVHHIQQSMNQIKV</sequence>
<name>A0A0A1NAY7_RHIZD</name>
<organism evidence="7 8">
    <name type="scientific">Rhizopus microsporus</name>
    <dbReference type="NCBI Taxonomy" id="58291"/>
    <lineage>
        <taxon>Eukaryota</taxon>
        <taxon>Fungi</taxon>
        <taxon>Fungi incertae sedis</taxon>
        <taxon>Mucoromycota</taxon>
        <taxon>Mucoromycotina</taxon>
        <taxon>Mucoromycetes</taxon>
        <taxon>Mucorales</taxon>
        <taxon>Mucorineae</taxon>
        <taxon>Rhizopodaceae</taxon>
        <taxon>Rhizopus</taxon>
    </lineage>
</organism>
<keyword evidence="3" id="KW-0862">Zinc</keyword>
<dbReference type="SUPFAM" id="SSF144232">
    <property type="entry name" value="HIT/MYND zinc finger-like"/>
    <property type="match status" value="1"/>
</dbReference>
<dbReference type="InterPro" id="IPR046341">
    <property type="entry name" value="SET_dom_sf"/>
</dbReference>
<dbReference type="VEuPathDB" id="FungiDB:BCV72DRAFT_192133"/>
<feature type="domain" description="SET" evidence="5">
    <location>
        <begin position="53"/>
        <end position="297"/>
    </location>
</feature>
<dbReference type="PROSITE" id="PS01360">
    <property type="entry name" value="ZF_MYND_1"/>
    <property type="match status" value="1"/>
</dbReference>
<dbReference type="AlphaFoldDB" id="A0A0A1NAY7"/>
<dbReference type="Gene3D" id="1.25.40.10">
    <property type="entry name" value="Tetratricopeptide repeat domain"/>
    <property type="match status" value="1"/>
</dbReference>
<protein>
    <submittedName>
        <fullName evidence="7">SET domain-containing protein</fullName>
    </submittedName>
</protein>
<evidence type="ECO:0000259" key="6">
    <source>
        <dbReference type="PROSITE" id="PS50865"/>
    </source>
</evidence>
<dbReference type="Pfam" id="PF01753">
    <property type="entry name" value="zf-MYND"/>
    <property type="match status" value="1"/>
</dbReference>
<evidence type="ECO:0000256" key="4">
    <source>
        <dbReference type="PROSITE-ProRule" id="PRU00134"/>
    </source>
</evidence>
<keyword evidence="1" id="KW-0479">Metal-binding</keyword>
<dbReference type="SUPFAM" id="SSF82199">
    <property type="entry name" value="SET domain"/>
    <property type="match status" value="1"/>
</dbReference>
<dbReference type="PROSITE" id="PS50865">
    <property type="entry name" value="ZF_MYND_2"/>
    <property type="match status" value="1"/>
</dbReference>
<evidence type="ECO:0000256" key="3">
    <source>
        <dbReference type="ARBA" id="ARBA00022833"/>
    </source>
</evidence>
<dbReference type="Gene3D" id="2.170.270.10">
    <property type="entry name" value="SET domain"/>
    <property type="match status" value="1"/>
</dbReference>
<dbReference type="PANTHER" id="PTHR12197:SF282">
    <property type="entry name" value="SET DOMAIN-CONTAINING PROTEIN"/>
    <property type="match status" value="1"/>
</dbReference>
<accession>A0A0A1NAY7</accession>
<dbReference type="PANTHER" id="PTHR12197">
    <property type="entry name" value="HISTONE-LYSINE N-METHYLTRANSFERASE SMYD"/>
    <property type="match status" value="1"/>
</dbReference>
<keyword evidence="2 4" id="KW-0863">Zinc-finger</keyword>
<evidence type="ECO:0000259" key="5">
    <source>
        <dbReference type="PROSITE" id="PS50280"/>
    </source>
</evidence>
<dbReference type="InterPro" id="IPR011990">
    <property type="entry name" value="TPR-like_helical_dom_sf"/>
</dbReference>
<dbReference type="Gene3D" id="6.10.140.2220">
    <property type="match status" value="1"/>
</dbReference>
<dbReference type="OMA" id="FWQNLGE"/>
<dbReference type="Pfam" id="PF00856">
    <property type="entry name" value="SET"/>
    <property type="match status" value="1"/>
</dbReference>
<feature type="domain" description="MYND-type" evidence="6">
    <location>
        <begin position="98"/>
        <end position="137"/>
    </location>
</feature>
<dbReference type="PROSITE" id="PS50280">
    <property type="entry name" value="SET"/>
    <property type="match status" value="1"/>
</dbReference>
<evidence type="ECO:0000256" key="2">
    <source>
        <dbReference type="ARBA" id="ARBA00022771"/>
    </source>
</evidence>
<evidence type="ECO:0000313" key="8">
    <source>
        <dbReference type="Proteomes" id="UP000242381"/>
    </source>
</evidence>
<gene>
    <name evidence="7" type="ORF">BCV71DRAFT_31757</name>
</gene>
<dbReference type="EMBL" id="KV921418">
    <property type="protein sequence ID" value="ORE15574.1"/>
    <property type="molecule type" value="Genomic_DNA"/>
</dbReference>
<dbReference type="InterPro" id="IPR002893">
    <property type="entry name" value="Znf_MYND"/>
</dbReference>